<dbReference type="RefSeq" id="WP_213497046.1">
    <property type="nucleotide sequence ID" value="NZ_CP074694.1"/>
</dbReference>
<evidence type="ECO:0000313" key="3">
    <source>
        <dbReference type="Proteomes" id="UP000676194"/>
    </source>
</evidence>
<dbReference type="PANTHER" id="PTHR47618:SF1">
    <property type="entry name" value="BIFUNCTIONAL OLIGORIBONUCLEASE AND PAP PHOSPHATASE NRNA"/>
    <property type="match status" value="1"/>
</dbReference>
<evidence type="ECO:0000259" key="1">
    <source>
        <dbReference type="Pfam" id="PF01368"/>
    </source>
</evidence>
<dbReference type="Pfam" id="PF01368">
    <property type="entry name" value="DHH"/>
    <property type="match status" value="1"/>
</dbReference>
<dbReference type="Proteomes" id="UP000676194">
    <property type="component" value="Chromosome"/>
</dbReference>
<dbReference type="InterPro" id="IPR001667">
    <property type="entry name" value="DDH_dom"/>
</dbReference>
<accession>A0A8E6EV50</accession>
<organism evidence="2 3">
    <name type="scientific">Telmatocola sphagniphila</name>
    <dbReference type="NCBI Taxonomy" id="1123043"/>
    <lineage>
        <taxon>Bacteria</taxon>
        <taxon>Pseudomonadati</taxon>
        <taxon>Planctomycetota</taxon>
        <taxon>Planctomycetia</taxon>
        <taxon>Gemmatales</taxon>
        <taxon>Gemmataceae</taxon>
    </lineage>
</organism>
<dbReference type="KEGG" id="tsph:KIH39_26080"/>
<sequence length="370" mass="41183">MARRSADAALLNGKVHLNGKSTPGVRRSDRFLTSLAKAKQVTFISHVHPDPDSLGSMLGLAHLVERKLQLPTRITRDGIVSRAENKAMVELLNLELLPVEKIHWKAGDAVVMVDSQPNTGRHSIGKDAPLKAVIDHHETGGDLKGIPFHDIRPHIGATCTLVTKYLLEQEIDVPDRVATALLYGIETEVCGFPREATPCDDGALQFLYPLAEKNLLAQIRNARLPHSHFECLLQALQSSFIYDRLIISWVNDLPQPEQAAEVVDFMVRFEKVDWAVCGGVWENKLILSVRTSLHGAQAGEMLQRVVGRMGKAGGHDRRAGGCIRLRNDSENALDEVQARLRKRFLKELDIDEQRGQRLVPLRAMLENLQA</sequence>
<dbReference type="AlphaFoldDB" id="A0A8E6EV50"/>
<dbReference type="InterPro" id="IPR038763">
    <property type="entry name" value="DHH_sf"/>
</dbReference>
<dbReference type="InterPro" id="IPR051319">
    <property type="entry name" value="Oligoribo/pAp-PDE_c-di-AMP_PDE"/>
</dbReference>
<keyword evidence="3" id="KW-1185">Reference proteome</keyword>
<dbReference type="SUPFAM" id="SSF64182">
    <property type="entry name" value="DHH phosphoesterases"/>
    <property type="match status" value="1"/>
</dbReference>
<evidence type="ECO:0000313" key="2">
    <source>
        <dbReference type="EMBL" id="QVL32260.1"/>
    </source>
</evidence>
<proteinExistence type="predicted"/>
<dbReference type="EMBL" id="CP074694">
    <property type="protein sequence ID" value="QVL32260.1"/>
    <property type="molecule type" value="Genomic_DNA"/>
</dbReference>
<dbReference type="PANTHER" id="PTHR47618">
    <property type="entry name" value="BIFUNCTIONAL OLIGORIBONUCLEASE AND PAP PHOSPHATASE NRNA"/>
    <property type="match status" value="1"/>
</dbReference>
<gene>
    <name evidence="2" type="ORF">KIH39_26080</name>
</gene>
<protein>
    <submittedName>
        <fullName evidence="2">DHH family phosphoesterase</fullName>
    </submittedName>
</protein>
<dbReference type="Gene3D" id="3.90.1640.10">
    <property type="entry name" value="inorganic pyrophosphatase (n-terminal core)"/>
    <property type="match status" value="1"/>
</dbReference>
<name>A0A8E6EV50_9BACT</name>
<reference evidence="2" key="1">
    <citation type="submission" date="2021-05" db="EMBL/GenBank/DDBJ databases">
        <title>Complete genome sequence of the cellulolytic planctomycete Telmatocola sphagniphila SP2T and characterization of the first cellulase from planctomycetes.</title>
        <authorList>
            <person name="Rakitin A.L."/>
            <person name="Beletsky A.V."/>
            <person name="Naumoff D.G."/>
            <person name="Kulichevskaya I.S."/>
            <person name="Mardanov A.V."/>
            <person name="Ravin N.V."/>
            <person name="Dedysh S.N."/>
        </authorList>
    </citation>
    <scope>NUCLEOTIDE SEQUENCE</scope>
    <source>
        <strain evidence="2">SP2T</strain>
    </source>
</reference>
<feature type="domain" description="DDH" evidence="1">
    <location>
        <begin position="41"/>
        <end position="185"/>
    </location>
</feature>